<keyword evidence="1" id="KW-0880">Kelch repeat</keyword>
<proteinExistence type="predicted"/>
<evidence type="ECO:0000313" key="4">
    <source>
        <dbReference type="Proteomes" id="UP000663866"/>
    </source>
</evidence>
<sequence>MIAARDSHTKVMLNNGEVLLTAGYNSAGLLKSAEMVNSLTGIWTATGSFNVARYFHTATIQVSGKVLVVGGSGSAGILNSAELYDSSTRHWSTTDNMLV</sequence>
<accession>A0A819WEP6</accession>
<evidence type="ECO:0000313" key="2">
    <source>
        <dbReference type="EMBL" id="CAF2050610.1"/>
    </source>
</evidence>
<dbReference type="Proteomes" id="UP000663866">
    <property type="component" value="Unassembled WGS sequence"/>
</dbReference>
<feature type="non-terminal residue" evidence="3">
    <location>
        <position position="99"/>
    </location>
</feature>
<dbReference type="EMBL" id="CAJNRF010003450">
    <property type="protein sequence ID" value="CAF2050610.1"/>
    <property type="molecule type" value="Genomic_DNA"/>
</dbReference>
<evidence type="ECO:0000313" key="3">
    <source>
        <dbReference type="EMBL" id="CAF4121926.1"/>
    </source>
</evidence>
<comment type="caution">
    <text evidence="3">The sequence shown here is derived from an EMBL/GenBank/DDBJ whole genome shotgun (WGS) entry which is preliminary data.</text>
</comment>
<gene>
    <name evidence="3" type="ORF">OVN521_LOCUS22024</name>
    <name evidence="2" type="ORF">WKI299_LOCUS10071</name>
</gene>
<organism evidence="3 4">
    <name type="scientific">Rotaria magnacalcarata</name>
    <dbReference type="NCBI Taxonomy" id="392030"/>
    <lineage>
        <taxon>Eukaryota</taxon>
        <taxon>Metazoa</taxon>
        <taxon>Spiralia</taxon>
        <taxon>Gnathifera</taxon>
        <taxon>Rotifera</taxon>
        <taxon>Eurotatoria</taxon>
        <taxon>Bdelloidea</taxon>
        <taxon>Philodinida</taxon>
        <taxon>Philodinidae</taxon>
        <taxon>Rotaria</taxon>
    </lineage>
</organism>
<reference evidence="3" key="1">
    <citation type="submission" date="2021-02" db="EMBL/GenBank/DDBJ databases">
        <authorList>
            <person name="Nowell W R."/>
        </authorList>
    </citation>
    <scope>NUCLEOTIDE SEQUENCE</scope>
</reference>
<dbReference type="Proteomes" id="UP000663856">
    <property type="component" value="Unassembled WGS sequence"/>
</dbReference>
<name>A0A819WEP6_9BILA</name>
<dbReference type="InterPro" id="IPR037293">
    <property type="entry name" value="Gal_Oxidase_central_sf"/>
</dbReference>
<protein>
    <submittedName>
        <fullName evidence="3">Uncharacterized protein</fullName>
    </submittedName>
</protein>
<keyword evidence="4" id="KW-1185">Reference proteome</keyword>
<dbReference type="InterPro" id="IPR006652">
    <property type="entry name" value="Kelch_1"/>
</dbReference>
<dbReference type="Pfam" id="PF01344">
    <property type="entry name" value="Kelch_1"/>
    <property type="match status" value="1"/>
</dbReference>
<dbReference type="Gene3D" id="2.130.10.80">
    <property type="entry name" value="Galactose oxidase/kelch, beta-propeller"/>
    <property type="match status" value="1"/>
</dbReference>
<dbReference type="AlphaFoldDB" id="A0A819WEP6"/>
<dbReference type="InterPro" id="IPR015915">
    <property type="entry name" value="Kelch-typ_b-propeller"/>
</dbReference>
<dbReference type="SUPFAM" id="SSF117281">
    <property type="entry name" value="Kelch motif"/>
    <property type="match status" value="1"/>
</dbReference>
<evidence type="ECO:0000256" key="1">
    <source>
        <dbReference type="ARBA" id="ARBA00022441"/>
    </source>
</evidence>
<dbReference type="EMBL" id="CAJOBG010004688">
    <property type="protein sequence ID" value="CAF4121926.1"/>
    <property type="molecule type" value="Genomic_DNA"/>
</dbReference>